<evidence type="ECO:0000256" key="8">
    <source>
        <dbReference type="ARBA" id="ARBA00023136"/>
    </source>
</evidence>
<evidence type="ECO:0000313" key="12">
    <source>
        <dbReference type="Proteomes" id="UP001374893"/>
    </source>
</evidence>
<feature type="transmembrane region" description="Helical" evidence="9">
    <location>
        <begin position="151"/>
        <end position="168"/>
    </location>
</feature>
<feature type="transmembrane region" description="Helical" evidence="9">
    <location>
        <begin position="23"/>
        <end position="46"/>
    </location>
</feature>
<dbReference type="CDD" id="cd17329">
    <property type="entry name" value="MFS_MdtH_MDR_like"/>
    <property type="match status" value="1"/>
</dbReference>
<dbReference type="InterPro" id="IPR036259">
    <property type="entry name" value="MFS_trans_sf"/>
</dbReference>
<evidence type="ECO:0000256" key="9">
    <source>
        <dbReference type="SAM" id="Phobius"/>
    </source>
</evidence>
<feature type="transmembrane region" description="Helical" evidence="9">
    <location>
        <begin position="174"/>
        <end position="194"/>
    </location>
</feature>
<keyword evidence="4" id="KW-0813">Transport</keyword>
<proteinExistence type="inferred from homology"/>
<dbReference type="Pfam" id="PF07690">
    <property type="entry name" value="MFS_1"/>
    <property type="match status" value="1"/>
</dbReference>
<dbReference type="EMBL" id="AP024702">
    <property type="protein sequence ID" value="BCX47113.1"/>
    <property type="molecule type" value="Genomic_DNA"/>
</dbReference>
<dbReference type="InterPro" id="IPR050171">
    <property type="entry name" value="MFS_Transporters"/>
</dbReference>
<comment type="function">
    <text evidence="1">Resistance to tetracycline by an active tetracycline efflux. This is an energy-dependent process that decreases the accumulation of the antibiotic in whole cells. This protein functions as a metal-tetracycline/H(+) antiporter.</text>
</comment>
<evidence type="ECO:0000256" key="6">
    <source>
        <dbReference type="ARBA" id="ARBA00022692"/>
    </source>
</evidence>
<dbReference type="InterPro" id="IPR005829">
    <property type="entry name" value="Sugar_transporter_CS"/>
</dbReference>
<comment type="similarity">
    <text evidence="3">Belongs to the major facilitator superfamily. TCR/Tet family.</text>
</comment>
<evidence type="ECO:0000256" key="4">
    <source>
        <dbReference type="ARBA" id="ARBA00022448"/>
    </source>
</evidence>
<evidence type="ECO:0000259" key="10">
    <source>
        <dbReference type="PROSITE" id="PS50850"/>
    </source>
</evidence>
<keyword evidence="6 9" id="KW-0812">Transmembrane</keyword>
<feature type="transmembrane region" description="Helical" evidence="9">
    <location>
        <begin position="286"/>
        <end position="303"/>
    </location>
</feature>
<dbReference type="InterPro" id="IPR001958">
    <property type="entry name" value="Tet-R_TetA/multi-R_MdtG-like"/>
</dbReference>
<organism evidence="11 12">
    <name type="scientific">Haloferula helveola</name>
    <dbReference type="NCBI Taxonomy" id="490095"/>
    <lineage>
        <taxon>Bacteria</taxon>
        <taxon>Pseudomonadati</taxon>
        <taxon>Verrucomicrobiota</taxon>
        <taxon>Verrucomicrobiia</taxon>
        <taxon>Verrucomicrobiales</taxon>
        <taxon>Verrucomicrobiaceae</taxon>
        <taxon>Haloferula</taxon>
    </lineage>
</organism>
<evidence type="ECO:0000256" key="7">
    <source>
        <dbReference type="ARBA" id="ARBA00022989"/>
    </source>
</evidence>
<evidence type="ECO:0000256" key="1">
    <source>
        <dbReference type="ARBA" id="ARBA00003279"/>
    </source>
</evidence>
<keyword evidence="12" id="KW-1185">Reference proteome</keyword>
<dbReference type="SUPFAM" id="SSF103473">
    <property type="entry name" value="MFS general substrate transporter"/>
    <property type="match status" value="1"/>
</dbReference>
<feature type="transmembrane region" description="Helical" evidence="9">
    <location>
        <begin position="255"/>
        <end position="274"/>
    </location>
</feature>
<feature type="transmembrane region" description="Helical" evidence="9">
    <location>
        <begin position="219"/>
        <end position="235"/>
    </location>
</feature>
<dbReference type="InterPro" id="IPR020846">
    <property type="entry name" value="MFS_dom"/>
</dbReference>
<protein>
    <submittedName>
        <fullName evidence="11">MFS transporter</fullName>
    </submittedName>
</protein>
<keyword evidence="5" id="KW-1003">Cell membrane</keyword>
<gene>
    <name evidence="11" type="ORF">HAHE_10210</name>
</gene>
<keyword evidence="8 9" id="KW-0472">Membrane</keyword>
<evidence type="ECO:0000313" key="11">
    <source>
        <dbReference type="EMBL" id="BCX47113.1"/>
    </source>
</evidence>
<feature type="transmembrane region" description="Helical" evidence="9">
    <location>
        <begin position="111"/>
        <end position="139"/>
    </location>
</feature>
<evidence type="ECO:0000256" key="2">
    <source>
        <dbReference type="ARBA" id="ARBA00004651"/>
    </source>
</evidence>
<dbReference type="Gene3D" id="1.20.1250.20">
    <property type="entry name" value="MFS general substrate transporter like domains"/>
    <property type="match status" value="1"/>
</dbReference>
<dbReference type="PROSITE" id="PS00216">
    <property type="entry name" value="SUGAR_TRANSPORT_1"/>
    <property type="match status" value="1"/>
</dbReference>
<dbReference type="PROSITE" id="PS50850">
    <property type="entry name" value="MFS"/>
    <property type="match status" value="1"/>
</dbReference>
<evidence type="ECO:0000256" key="3">
    <source>
        <dbReference type="ARBA" id="ARBA00007520"/>
    </source>
</evidence>
<feature type="transmembrane region" description="Helical" evidence="9">
    <location>
        <begin position="87"/>
        <end position="105"/>
    </location>
</feature>
<feature type="transmembrane region" description="Helical" evidence="9">
    <location>
        <begin position="309"/>
        <end position="332"/>
    </location>
</feature>
<keyword evidence="7 9" id="KW-1133">Transmembrane helix</keyword>
<feature type="domain" description="Major facilitator superfamily (MFS) profile" evidence="10">
    <location>
        <begin position="22"/>
        <end position="397"/>
    </location>
</feature>
<dbReference type="RefSeq" id="WP_338689142.1">
    <property type="nucleotide sequence ID" value="NZ_AP024702.1"/>
</dbReference>
<evidence type="ECO:0000256" key="5">
    <source>
        <dbReference type="ARBA" id="ARBA00022475"/>
    </source>
</evidence>
<comment type="subcellular location">
    <subcellularLocation>
        <location evidence="2">Cell membrane</location>
        <topology evidence="2">Multi-pass membrane protein</topology>
    </subcellularLocation>
</comment>
<dbReference type="PRINTS" id="PR01035">
    <property type="entry name" value="TCRTETA"/>
</dbReference>
<dbReference type="PANTHER" id="PTHR23517">
    <property type="entry name" value="RESISTANCE PROTEIN MDTM, PUTATIVE-RELATED-RELATED"/>
    <property type="match status" value="1"/>
</dbReference>
<sequence>MTADPGVRPASLWSELRLLPRSYWILFSGTLINRFGHFVMPFLALYLRSEGYAGWVTGASLTSYGAGTLLANLAGGYFADRVGRKPTILVSCAGAVVTMLALSQAQTPLMLILLSGIVGLVSAVYFPAASALLADLVPAPLRIRAFGCQRLATNLGFALGMATAGLLAAHSFLLLFVIDAATTAVLGLMVLIGVRPGNPPKSDNPGWGIALAAMRRNGAYLRTVFASFCMAVVFWQLSSTWGLHITNIGGHAEDAYGWLMAINGIMIVAFELPLTSFTRLHPGPRMMALGFLLSGIGIGLSAFGGAIPLMIAVIVVFTIGEMISSPVAHSYVAAIAPDDMRGRFMGVLGVSWGSAAMVGPVAGIALFEYSPVLLWVASCLLGVLAAAVVFGIRPDRAT</sequence>
<name>A0ABM7RJB9_9BACT</name>
<dbReference type="InterPro" id="IPR011701">
    <property type="entry name" value="MFS"/>
</dbReference>
<dbReference type="Proteomes" id="UP001374893">
    <property type="component" value="Chromosome"/>
</dbReference>
<feature type="transmembrane region" description="Helical" evidence="9">
    <location>
        <begin position="52"/>
        <end position="75"/>
    </location>
</feature>
<dbReference type="PANTHER" id="PTHR23517:SF2">
    <property type="entry name" value="MULTIDRUG RESISTANCE PROTEIN MDTH"/>
    <property type="match status" value="1"/>
</dbReference>
<feature type="transmembrane region" description="Helical" evidence="9">
    <location>
        <begin position="344"/>
        <end position="366"/>
    </location>
</feature>
<feature type="transmembrane region" description="Helical" evidence="9">
    <location>
        <begin position="372"/>
        <end position="392"/>
    </location>
</feature>
<reference evidence="11 12" key="1">
    <citation type="submission" date="2021-06" db="EMBL/GenBank/DDBJ databases">
        <title>Complete genome of Haloferula helveola possessing various polysaccharide degrading enzymes.</title>
        <authorList>
            <person name="Takami H."/>
            <person name="Huang C."/>
            <person name="Hamasaki K."/>
        </authorList>
    </citation>
    <scope>NUCLEOTIDE SEQUENCE [LARGE SCALE GENOMIC DNA]</scope>
    <source>
        <strain evidence="11 12">CN-1</strain>
    </source>
</reference>
<accession>A0ABM7RJB9</accession>